<evidence type="ECO:0000256" key="5">
    <source>
        <dbReference type="ARBA" id="ARBA00022692"/>
    </source>
</evidence>
<accession>A0A418SPL4</accession>
<keyword evidence="3" id="KW-0813">Transport</keyword>
<evidence type="ECO:0000256" key="1">
    <source>
        <dbReference type="ARBA" id="ARBA00004651"/>
    </source>
</evidence>
<keyword evidence="5 8" id="KW-0812">Transmembrane</keyword>
<keyword evidence="4" id="KW-1003">Cell membrane</keyword>
<feature type="transmembrane region" description="Helical" evidence="8">
    <location>
        <begin position="154"/>
        <end position="172"/>
    </location>
</feature>
<feature type="transmembrane region" description="Helical" evidence="8">
    <location>
        <begin position="32"/>
        <end position="52"/>
    </location>
</feature>
<gene>
    <name evidence="9" type="ORF">D3P04_17635</name>
</gene>
<dbReference type="OrthoDB" id="3579489at2"/>
<reference evidence="10" key="1">
    <citation type="submission" date="2018-09" db="EMBL/GenBank/DDBJ databases">
        <title>Acidovorax cavernicola nov. sp. isolated from Gruta de las Maravillas (Aracena, Spain).</title>
        <authorList>
            <person name="Jurado V."/>
            <person name="Gutierrez-Patricio S."/>
            <person name="Gonzalez-Pimentel J.L."/>
            <person name="Miller A.Z."/>
            <person name="Laiz L."/>
            <person name="Saiz-Jimenez C."/>
        </authorList>
    </citation>
    <scope>NUCLEOTIDE SEQUENCE [LARGE SCALE GENOMIC DNA]</scope>
    <source>
        <strain evidence="10">1011MAR3C25</strain>
    </source>
</reference>
<evidence type="ECO:0000256" key="4">
    <source>
        <dbReference type="ARBA" id="ARBA00022475"/>
    </source>
</evidence>
<evidence type="ECO:0000256" key="6">
    <source>
        <dbReference type="ARBA" id="ARBA00022989"/>
    </source>
</evidence>
<evidence type="ECO:0000313" key="9">
    <source>
        <dbReference type="EMBL" id="RJE82868.1"/>
    </source>
</evidence>
<dbReference type="InterPro" id="IPR011606">
    <property type="entry name" value="Brnchd-chn_aa_trnsp_permease"/>
</dbReference>
<organism evidence="9 10">
    <name type="scientific">Paracoccus onubensis</name>
    <dbReference type="NCBI Taxonomy" id="1675788"/>
    <lineage>
        <taxon>Bacteria</taxon>
        <taxon>Pseudomonadati</taxon>
        <taxon>Pseudomonadota</taxon>
        <taxon>Alphaproteobacteria</taxon>
        <taxon>Rhodobacterales</taxon>
        <taxon>Paracoccaceae</taxon>
        <taxon>Paracoccus</taxon>
    </lineage>
</organism>
<keyword evidence="7 8" id="KW-0472">Membrane</keyword>
<dbReference type="AlphaFoldDB" id="A0A418SPL4"/>
<protein>
    <submittedName>
        <fullName evidence="9">Branched-chain amino acid ABC transporter permease</fullName>
    </submittedName>
</protein>
<sequence length="224" mass="23775">MMQSVPMLIVIVPFALLFGVVAREAGLDIAQVMGFSVLVLAGASQFTAVQLLSDNAPVWIVILSGLAVNLRMAMYSASLVPWFRGTSGAQKTWIAYTLIDQSYALSIQHYERHPKLTLSQRIAYFSGTAVAICVPWMCASWTGAVLGSVIPDDIALDFAMPITFLAMIAPMLRSAAHLAACFVSIVAALAFAGLPSGLGLMLAAPLGMATGAVVEVLTEKRKRA</sequence>
<dbReference type="Proteomes" id="UP000284202">
    <property type="component" value="Unassembled WGS sequence"/>
</dbReference>
<evidence type="ECO:0000256" key="8">
    <source>
        <dbReference type="SAM" id="Phobius"/>
    </source>
</evidence>
<dbReference type="GO" id="GO:1903785">
    <property type="term" value="P:L-valine transmembrane transport"/>
    <property type="evidence" value="ECO:0007669"/>
    <property type="project" value="TreeGrafter"/>
</dbReference>
<feature type="transmembrane region" description="Helical" evidence="8">
    <location>
        <begin position="177"/>
        <end position="194"/>
    </location>
</feature>
<comment type="caution">
    <text evidence="9">The sequence shown here is derived from an EMBL/GenBank/DDBJ whole genome shotgun (WGS) entry which is preliminary data.</text>
</comment>
<evidence type="ECO:0000256" key="3">
    <source>
        <dbReference type="ARBA" id="ARBA00022448"/>
    </source>
</evidence>
<comment type="subcellular location">
    <subcellularLocation>
        <location evidence="1">Cell membrane</location>
        <topology evidence="1">Multi-pass membrane protein</topology>
    </subcellularLocation>
</comment>
<keyword evidence="6 8" id="KW-1133">Transmembrane helix</keyword>
<feature type="transmembrane region" description="Helical" evidence="8">
    <location>
        <begin position="122"/>
        <end position="142"/>
    </location>
</feature>
<evidence type="ECO:0000256" key="2">
    <source>
        <dbReference type="ARBA" id="ARBA00010735"/>
    </source>
</evidence>
<proteinExistence type="inferred from homology"/>
<dbReference type="EMBL" id="QZCG01000013">
    <property type="protein sequence ID" value="RJE82868.1"/>
    <property type="molecule type" value="Genomic_DNA"/>
</dbReference>
<keyword evidence="10" id="KW-1185">Reference proteome</keyword>
<dbReference type="PANTHER" id="PTHR34979">
    <property type="entry name" value="INNER MEMBRANE PROTEIN YGAZ"/>
    <property type="match status" value="1"/>
</dbReference>
<comment type="similarity">
    <text evidence="2">Belongs to the AzlC family.</text>
</comment>
<dbReference type="GO" id="GO:0005886">
    <property type="term" value="C:plasma membrane"/>
    <property type="evidence" value="ECO:0007669"/>
    <property type="project" value="UniProtKB-SubCell"/>
</dbReference>
<evidence type="ECO:0000256" key="7">
    <source>
        <dbReference type="ARBA" id="ARBA00023136"/>
    </source>
</evidence>
<evidence type="ECO:0000313" key="10">
    <source>
        <dbReference type="Proteomes" id="UP000284202"/>
    </source>
</evidence>
<name>A0A418SPL4_9RHOB</name>
<dbReference type="Pfam" id="PF03591">
    <property type="entry name" value="AzlC"/>
    <property type="match status" value="1"/>
</dbReference>
<dbReference type="PANTHER" id="PTHR34979:SF1">
    <property type="entry name" value="INNER MEMBRANE PROTEIN YGAZ"/>
    <property type="match status" value="1"/>
</dbReference>
<feature type="transmembrane region" description="Helical" evidence="8">
    <location>
        <begin position="59"/>
        <end position="81"/>
    </location>
</feature>